<accession>A0A410RPZ0</accession>
<feature type="compositionally biased region" description="Basic and acidic residues" evidence="1">
    <location>
        <begin position="1"/>
        <end position="19"/>
    </location>
</feature>
<feature type="compositionally biased region" description="Acidic residues" evidence="1">
    <location>
        <begin position="50"/>
        <end position="102"/>
    </location>
</feature>
<gene>
    <name evidence="2" type="ORF">EJ065_2302</name>
</gene>
<sequence>MAEGINPKHLDKRTAERYQRSGQVDEDAYKKHLEELPDVADKAVPIDTQMDGDIDDDFDDEDDDEEMDDDASDEDEDEDEADEDEDEGEAAAPADEEDKASE</sequence>
<proteinExistence type="predicted"/>
<evidence type="ECO:0000313" key="2">
    <source>
        <dbReference type="EMBL" id="QAT83883.1"/>
    </source>
</evidence>
<feature type="compositionally biased region" description="Basic and acidic residues" evidence="1">
    <location>
        <begin position="27"/>
        <end position="41"/>
    </location>
</feature>
<dbReference type="RefSeq" id="WP_128795955.1">
    <property type="nucleotide sequence ID" value="NZ_CP034669.1"/>
</dbReference>
<dbReference type="AlphaFoldDB" id="A0A410RPZ0"/>
<dbReference type="Proteomes" id="UP000288758">
    <property type="component" value="Chromosome"/>
</dbReference>
<name>A0A410RPZ0_CORCK</name>
<evidence type="ECO:0000313" key="3">
    <source>
        <dbReference type="Proteomes" id="UP000288758"/>
    </source>
</evidence>
<reference evidence="2 3" key="1">
    <citation type="submission" date="2018-12" db="EMBL/GenBank/DDBJ databases">
        <title>Complete Genome Sequence of the Corallopyronin A producing Myxobacterium Corallococcus coralloides B035.</title>
        <authorList>
            <person name="Bouhired S.M."/>
            <person name="Rupp O."/>
            <person name="Blom J."/>
            <person name="Schaeberle T.F."/>
            <person name="Kehraus S."/>
            <person name="Schiefer A."/>
            <person name="Pfarr K."/>
            <person name="Goesmann A."/>
            <person name="Hoerauf A."/>
            <person name="Koenig G.M."/>
        </authorList>
    </citation>
    <scope>NUCLEOTIDE SEQUENCE [LARGE SCALE GENOMIC DNA]</scope>
    <source>
        <strain evidence="2 3">B035</strain>
    </source>
</reference>
<protein>
    <submittedName>
        <fullName evidence="2">Uncharacterized protein</fullName>
    </submittedName>
</protein>
<feature type="region of interest" description="Disordered" evidence="1">
    <location>
        <begin position="1"/>
        <end position="102"/>
    </location>
</feature>
<dbReference type="EMBL" id="CP034669">
    <property type="protein sequence ID" value="QAT83883.1"/>
    <property type="molecule type" value="Genomic_DNA"/>
</dbReference>
<organism evidence="2 3">
    <name type="scientific">Corallococcus coralloides</name>
    <name type="common">Myxococcus coralloides</name>
    <dbReference type="NCBI Taxonomy" id="184914"/>
    <lineage>
        <taxon>Bacteria</taxon>
        <taxon>Pseudomonadati</taxon>
        <taxon>Myxococcota</taxon>
        <taxon>Myxococcia</taxon>
        <taxon>Myxococcales</taxon>
        <taxon>Cystobacterineae</taxon>
        <taxon>Myxococcaceae</taxon>
        <taxon>Corallococcus</taxon>
    </lineage>
</organism>
<evidence type="ECO:0000256" key="1">
    <source>
        <dbReference type="SAM" id="MobiDB-lite"/>
    </source>
</evidence>